<dbReference type="Proteomes" id="UP000315995">
    <property type="component" value="Chromosome"/>
</dbReference>
<feature type="binding site" evidence="12">
    <location>
        <position position="119"/>
    </location>
    <ligand>
        <name>D-threo-isocitrate</name>
        <dbReference type="ChEBI" id="CHEBI:15562"/>
    </ligand>
</feature>
<feature type="binding site" evidence="12">
    <location>
        <position position="105"/>
    </location>
    <ligand>
        <name>D-threo-isocitrate</name>
        <dbReference type="ChEBI" id="CHEBI:15562"/>
    </ligand>
</feature>
<dbReference type="GO" id="GO:0006099">
    <property type="term" value="P:tricarboxylic acid cycle"/>
    <property type="evidence" value="ECO:0007669"/>
    <property type="project" value="UniProtKB-UniRule"/>
</dbReference>
<keyword evidence="4 17" id="KW-0329">Glyoxylate bypass</keyword>
<gene>
    <name evidence="19" type="ORF">FIV42_28905</name>
</gene>
<evidence type="ECO:0000313" key="20">
    <source>
        <dbReference type="Proteomes" id="UP000315995"/>
    </source>
</evidence>
<evidence type="ECO:0000256" key="17">
    <source>
        <dbReference type="RuleBase" id="RU004446"/>
    </source>
</evidence>
<feature type="binding site" evidence="12">
    <location>
        <position position="103"/>
    </location>
    <ligand>
        <name>D-threo-isocitrate</name>
        <dbReference type="ChEBI" id="CHEBI:15562"/>
    </ligand>
</feature>
<evidence type="ECO:0000256" key="4">
    <source>
        <dbReference type="ARBA" id="ARBA00022435"/>
    </source>
</evidence>
<evidence type="ECO:0000256" key="13">
    <source>
        <dbReference type="PIRSR" id="PIRSR604439-2"/>
    </source>
</evidence>
<evidence type="ECO:0000256" key="3">
    <source>
        <dbReference type="ARBA" id="ARBA00011738"/>
    </source>
</evidence>
<feature type="binding site" evidence="13">
    <location>
        <position position="396"/>
    </location>
    <ligand>
        <name>NADP(+)</name>
        <dbReference type="ChEBI" id="CHEBI:58349"/>
    </ligand>
</feature>
<protein>
    <recommendedName>
        <fullName evidence="17">Isocitrate dehydrogenase [NADP]</fullName>
        <ecNumber evidence="17">1.1.1.42</ecNumber>
    </recommendedName>
</protein>
<evidence type="ECO:0000256" key="1">
    <source>
        <dbReference type="ARBA" id="ARBA00001936"/>
    </source>
</evidence>
<dbReference type="EMBL" id="CP041186">
    <property type="protein sequence ID" value="QDG54620.1"/>
    <property type="molecule type" value="Genomic_DNA"/>
</dbReference>
<dbReference type="PROSITE" id="PS00470">
    <property type="entry name" value="IDH_IMDH"/>
    <property type="match status" value="1"/>
</dbReference>
<keyword evidence="7 14" id="KW-0460">Magnesium</keyword>
<evidence type="ECO:0000259" key="18">
    <source>
        <dbReference type="SMART" id="SM01329"/>
    </source>
</evidence>
<evidence type="ECO:0000256" key="11">
    <source>
        <dbReference type="ARBA" id="ARBA00023554"/>
    </source>
</evidence>
<feature type="binding site" evidence="13">
    <location>
        <begin position="344"/>
        <end position="350"/>
    </location>
    <ligand>
        <name>NADP(+)</name>
        <dbReference type="ChEBI" id="CHEBI:58349"/>
    </ligand>
</feature>
<feature type="binding site" evidence="13">
    <location>
        <position position="400"/>
    </location>
    <ligand>
        <name>NADP(+)</name>
        <dbReference type="ChEBI" id="CHEBI:58349"/>
    </ligand>
</feature>
<evidence type="ECO:0000256" key="10">
    <source>
        <dbReference type="ARBA" id="ARBA00023211"/>
    </source>
</evidence>
<accession>A0A5B8YE69</accession>
<evidence type="ECO:0000256" key="6">
    <source>
        <dbReference type="ARBA" id="ARBA00022723"/>
    </source>
</evidence>
<evidence type="ECO:0000256" key="8">
    <source>
        <dbReference type="ARBA" id="ARBA00022857"/>
    </source>
</evidence>
<dbReference type="AlphaFoldDB" id="A0A4Y6Q2F3"/>
<dbReference type="InterPro" id="IPR004439">
    <property type="entry name" value="Isocitrate_DH_NADP_dimer_prok"/>
</dbReference>
<dbReference type="OrthoDB" id="9806254at2"/>
<feature type="site" description="Critical for catalysis" evidence="15">
    <location>
        <position position="220"/>
    </location>
</feature>
<evidence type="ECO:0000256" key="14">
    <source>
        <dbReference type="PIRSR" id="PIRSR604439-3"/>
    </source>
</evidence>
<dbReference type="InterPro" id="IPR024084">
    <property type="entry name" value="IsoPropMal-DH-like_dom"/>
</dbReference>
<dbReference type="SUPFAM" id="SSF53659">
    <property type="entry name" value="Isocitrate/Isopropylmalate dehydrogenase-like"/>
    <property type="match status" value="1"/>
</dbReference>
<keyword evidence="8 13" id="KW-0521">NADP</keyword>
<feature type="modified residue" description="N6-succinyllysine" evidence="16">
    <location>
        <position position="90"/>
    </location>
</feature>
<dbReference type="GO" id="GO:0000287">
    <property type="term" value="F:magnesium ion binding"/>
    <property type="evidence" value="ECO:0007669"/>
    <property type="project" value="InterPro"/>
</dbReference>
<evidence type="ECO:0000256" key="2">
    <source>
        <dbReference type="ARBA" id="ARBA00007769"/>
    </source>
</evidence>
<feature type="binding site" evidence="12">
    <location>
        <position position="109"/>
    </location>
    <ligand>
        <name>D-threo-isocitrate</name>
        <dbReference type="ChEBI" id="CHEBI:15562"/>
    </ligand>
</feature>
<accession>A0A4Y6Q2F3</accession>
<dbReference type="GO" id="GO:0004450">
    <property type="term" value="F:isocitrate dehydrogenase (NADP+) activity"/>
    <property type="evidence" value="ECO:0007669"/>
    <property type="project" value="UniProtKB-UniRule"/>
</dbReference>
<comment type="cofactor">
    <cofactor evidence="1">
        <name>Mn(2+)</name>
        <dbReference type="ChEBI" id="CHEBI:29035"/>
    </cofactor>
</comment>
<feature type="site" description="Critical for catalysis" evidence="15">
    <location>
        <position position="150"/>
    </location>
</feature>
<evidence type="ECO:0000256" key="9">
    <source>
        <dbReference type="ARBA" id="ARBA00023002"/>
    </source>
</evidence>
<keyword evidence="9" id="KW-0560">Oxidoreductase</keyword>
<evidence type="ECO:0000256" key="5">
    <source>
        <dbReference type="ARBA" id="ARBA00022532"/>
    </source>
</evidence>
<reference evidence="19 20" key="1">
    <citation type="submission" date="2019-06" db="EMBL/GenBank/DDBJ databases">
        <title>Persicimonas caeni gen. nov., sp. nov., a predatory bacterium isolated from solar saltern.</title>
        <authorList>
            <person name="Wang S."/>
        </authorList>
    </citation>
    <scope>NUCLEOTIDE SEQUENCE [LARGE SCALE GENOMIC DNA]</scope>
    <source>
        <strain evidence="19 20">YN101</strain>
    </source>
</reference>
<proteinExistence type="inferred from homology"/>
<dbReference type="PANTHER" id="PTHR43504:SF1">
    <property type="entry name" value="ISOCITRATE DEHYDROGENASE [NADP]"/>
    <property type="match status" value="1"/>
</dbReference>
<feature type="binding site" evidence="13">
    <location>
        <position position="357"/>
    </location>
    <ligand>
        <name>NADP(+)</name>
        <dbReference type="ChEBI" id="CHEBI:58349"/>
    </ligand>
</feature>
<comment type="similarity">
    <text evidence="2">Belongs to the isocitrate and isopropylmalate dehydrogenases family.</text>
</comment>
<evidence type="ECO:0000313" key="19">
    <source>
        <dbReference type="EMBL" id="QDG54620.1"/>
    </source>
</evidence>
<evidence type="ECO:0000256" key="7">
    <source>
        <dbReference type="ARBA" id="ARBA00022842"/>
    </source>
</evidence>
<keyword evidence="20" id="KW-1185">Reference proteome</keyword>
<evidence type="ECO:0000256" key="15">
    <source>
        <dbReference type="PIRSR" id="PIRSR604439-4"/>
    </source>
</evidence>
<dbReference type="Pfam" id="PF00180">
    <property type="entry name" value="Iso_dh"/>
    <property type="match status" value="1"/>
</dbReference>
<comment type="subunit">
    <text evidence="3">Homodimer.</text>
</comment>
<dbReference type="InterPro" id="IPR019818">
    <property type="entry name" value="IsoCit/isopropylmalate_DH_CS"/>
</dbReference>
<feature type="modified residue" description="Phosphoserine" evidence="16">
    <location>
        <position position="103"/>
    </location>
</feature>
<name>A0A4Y6Q2F3_PERCE</name>
<organism evidence="19 20">
    <name type="scientific">Persicimonas caeni</name>
    <dbReference type="NCBI Taxonomy" id="2292766"/>
    <lineage>
        <taxon>Bacteria</taxon>
        <taxon>Deltaproteobacteria</taxon>
        <taxon>Bradymonadales</taxon>
        <taxon>Bradymonadaceae</taxon>
        <taxon>Persicimonas</taxon>
    </lineage>
</organism>
<feature type="modified residue" description="N6-succinyllysine" evidence="16">
    <location>
        <position position="232"/>
    </location>
</feature>
<dbReference type="NCBIfam" id="NF005425">
    <property type="entry name" value="PRK07006.1"/>
    <property type="match status" value="1"/>
</dbReference>
<dbReference type="EC" id="1.1.1.42" evidence="17"/>
<sequence length="421" mass="46675">MGEKIEKKENGELHVPNNPVIPFIEGDGIGPDIWAAAQPVFDAAVEKAYGGERKIEWKEIYAGEKAKEVKGEWLPQDTFDAIREHLVAIKGPLTTPVGGGFRSLNVALRQELDLYACVRPVRWFQGVPSPVKEPNKVDMVVFRENTEDIYAGIEWKAKSDEAQKLIGLLQDEFGVSTIRFPETSGIGIKPISEEGTKRLVRSAIDYALARGRRNVTFVHKGNIMKFTEGAFKDWGYEVAEEEYGDKVYTWAQWDKTNEEKGRDAANAEQKEAMEAGKIIVKDVIADAFLQQILTRPDEYDVIATMNLNGDYISDALAAQVGGIGIAPGANINYNTGLALFEATHGTAPKYAGLDKVNPSSVILSGVMMLEFMNWDEAGELIVKGIEGAIQDKRVTYDFERLMEGATKLKCSEFGEEIIKNM</sequence>
<dbReference type="GO" id="GO:0051287">
    <property type="term" value="F:NAD binding"/>
    <property type="evidence" value="ECO:0007669"/>
    <property type="project" value="InterPro"/>
</dbReference>
<dbReference type="NCBIfam" id="TIGR00183">
    <property type="entry name" value="prok_nadp_idh"/>
    <property type="match status" value="1"/>
</dbReference>
<keyword evidence="6 17" id="KW-0479">Metal-binding</keyword>
<dbReference type="PANTHER" id="PTHR43504">
    <property type="entry name" value="ISOCITRATE DEHYDROGENASE [NADP]"/>
    <property type="match status" value="1"/>
</dbReference>
<dbReference type="GO" id="GO:0006097">
    <property type="term" value="P:glyoxylate cycle"/>
    <property type="evidence" value="ECO:0007669"/>
    <property type="project" value="UniProtKB-KW"/>
</dbReference>
<keyword evidence="5 17" id="KW-0816">Tricarboxylic acid cycle</keyword>
<feature type="binding site" evidence="12">
    <location>
        <position position="143"/>
    </location>
    <ligand>
        <name>D-threo-isocitrate</name>
        <dbReference type="ChEBI" id="CHEBI:15562"/>
    </ligand>
</feature>
<comment type="catalytic activity">
    <reaction evidence="11">
        <text>D-threo-isocitrate + NADP(+) = 2-oxoglutarate + CO2 + NADPH</text>
        <dbReference type="Rhea" id="RHEA:19629"/>
        <dbReference type="ChEBI" id="CHEBI:15562"/>
        <dbReference type="ChEBI" id="CHEBI:16526"/>
        <dbReference type="ChEBI" id="CHEBI:16810"/>
        <dbReference type="ChEBI" id="CHEBI:57783"/>
        <dbReference type="ChEBI" id="CHEBI:58349"/>
        <dbReference type="EC" id="1.1.1.42"/>
    </reaction>
</comment>
<evidence type="ECO:0000256" key="12">
    <source>
        <dbReference type="PIRSR" id="PIRSR604439-1"/>
    </source>
</evidence>
<feature type="domain" description="Isopropylmalate dehydrogenase-like" evidence="18">
    <location>
        <begin position="20"/>
        <end position="417"/>
    </location>
</feature>
<keyword evidence="10 14" id="KW-0464">Manganese</keyword>
<comment type="cofactor">
    <cofactor evidence="14">
        <name>Mg(2+)</name>
        <dbReference type="ChEBI" id="CHEBI:18420"/>
    </cofactor>
    <cofactor evidence="14">
        <name>Mn(2+)</name>
        <dbReference type="ChEBI" id="CHEBI:29035"/>
    </cofactor>
    <text evidence="14">Binds 1 Mg(2+) or Mn(2+) ion per subunit.</text>
</comment>
<dbReference type="Gene3D" id="3.40.718.10">
    <property type="entry name" value="Isopropylmalate Dehydrogenase"/>
    <property type="match status" value="1"/>
</dbReference>
<feature type="binding site" evidence="13">
    <location>
        <position position="94"/>
    </location>
    <ligand>
        <name>NADP(+)</name>
        <dbReference type="ChEBI" id="CHEBI:58349"/>
    </ligand>
</feature>
<evidence type="ECO:0000256" key="16">
    <source>
        <dbReference type="PIRSR" id="PIRSR604439-5"/>
    </source>
</evidence>
<dbReference type="SMART" id="SM01329">
    <property type="entry name" value="Iso_dh"/>
    <property type="match status" value="1"/>
</dbReference>
<feature type="binding site" evidence="14">
    <location>
        <position position="310"/>
    </location>
    <ligand>
        <name>Mg(2+)</name>
        <dbReference type="ChEBI" id="CHEBI:18420"/>
    </ligand>
</feature>
<feature type="modified residue" description="N6-acetyllysine" evidence="16">
    <location>
        <position position="132"/>
    </location>
</feature>